<dbReference type="AlphaFoldDB" id="A0A5M8QG89"/>
<feature type="domain" description="DUF547" evidence="1">
    <location>
        <begin position="86"/>
        <end position="199"/>
    </location>
</feature>
<dbReference type="Proteomes" id="UP000323866">
    <property type="component" value="Unassembled WGS sequence"/>
</dbReference>
<reference evidence="2 4" key="2">
    <citation type="submission" date="2019-09" db="EMBL/GenBank/DDBJ databases">
        <title>A bacterium isolated from glacier soil.</title>
        <authorList>
            <person name="Liu Q."/>
        </authorList>
    </citation>
    <scope>NUCLEOTIDE SEQUENCE [LARGE SCALE GENOMIC DNA]</scope>
    <source>
        <strain evidence="2 4">MDT1-10-3</strain>
    </source>
</reference>
<reference evidence="3 5" key="3">
    <citation type="submission" date="2024-08" db="EMBL/GenBank/DDBJ databases">
        <authorList>
            <person name="Wei W."/>
        </authorList>
    </citation>
    <scope>NUCLEOTIDE SEQUENCE [LARGE SCALE GENOMIC DNA]</scope>
    <source>
        <strain evidence="3 5">XU2</strain>
    </source>
</reference>
<dbReference type="EMBL" id="JBGOGF010000010">
    <property type="protein sequence ID" value="MFA1772965.1"/>
    <property type="molecule type" value="Genomic_DNA"/>
</dbReference>
<comment type="caution">
    <text evidence="2">The sequence shown here is derived from an EMBL/GenBank/DDBJ whole genome shotgun (WGS) entry which is preliminary data.</text>
</comment>
<dbReference type="PANTHER" id="PTHR46361">
    <property type="entry name" value="ELECTRON CARRIER/ PROTEIN DISULFIDE OXIDOREDUCTASE"/>
    <property type="match status" value="1"/>
</dbReference>
<evidence type="ECO:0000259" key="1">
    <source>
        <dbReference type="Pfam" id="PF04784"/>
    </source>
</evidence>
<reference evidence="2 4" key="1">
    <citation type="submission" date="2019-07" db="EMBL/GenBank/DDBJ databases">
        <authorList>
            <person name="Qu J.-H."/>
        </authorList>
    </citation>
    <scope>NUCLEOTIDE SEQUENCE [LARGE SCALE GENOMIC DNA]</scope>
    <source>
        <strain evidence="2 4">MDT1-10-3</strain>
    </source>
</reference>
<protein>
    <submittedName>
        <fullName evidence="2">DUF547 domain-containing protein</fullName>
    </submittedName>
</protein>
<evidence type="ECO:0000313" key="5">
    <source>
        <dbReference type="Proteomes" id="UP001570846"/>
    </source>
</evidence>
<dbReference type="OrthoDB" id="526867at2"/>
<dbReference type="EMBL" id="VKKZ01000020">
    <property type="protein sequence ID" value="KAA6434248.1"/>
    <property type="molecule type" value="Genomic_DNA"/>
</dbReference>
<name>A0A5M8QG89_9BACT</name>
<dbReference type="InterPro" id="IPR006869">
    <property type="entry name" value="DUF547"/>
</dbReference>
<evidence type="ECO:0000313" key="4">
    <source>
        <dbReference type="Proteomes" id="UP000323866"/>
    </source>
</evidence>
<proteinExistence type="predicted"/>
<dbReference type="Pfam" id="PF04784">
    <property type="entry name" value="DUF547"/>
    <property type="match status" value="1"/>
</dbReference>
<keyword evidence="5" id="KW-1185">Reference proteome</keyword>
<accession>A0A5M8QG89</accession>
<sequence length="261" mass="30054">MKTENKKKAKIHLIYVSLLWAVFGWSGCGFSSPSNAQSKPVSHAVWDQQVKKFVSPNGRVNYKAWQQDRPALQAYLKLLGENAPNQNWSQEEQLVYWINAYNAFTVERILMDYPVKSIKDLGGKIPFVNTVWDQKFIKIGDKRYSLNNLEHDILRKQFDEPRIHFAIVCASTSCPRLRNEAFTGARVNAQLEDQAIQFLNDPTRNKLAPAKAELSAIFQWFAGDFKKNGTLLQFINRYSKTKVNPNASVRYLPYDWSLNGF</sequence>
<evidence type="ECO:0000313" key="3">
    <source>
        <dbReference type="EMBL" id="MFA1772965.1"/>
    </source>
</evidence>
<gene>
    <name evidence="3" type="ORF">ACD591_16815</name>
    <name evidence="2" type="ORF">FOE74_08550</name>
</gene>
<dbReference type="PROSITE" id="PS51257">
    <property type="entry name" value="PROKAR_LIPOPROTEIN"/>
    <property type="match status" value="1"/>
</dbReference>
<organism evidence="2 4">
    <name type="scientific">Rufibacter glacialis</name>
    <dbReference type="NCBI Taxonomy" id="1259555"/>
    <lineage>
        <taxon>Bacteria</taxon>
        <taxon>Pseudomonadati</taxon>
        <taxon>Bacteroidota</taxon>
        <taxon>Cytophagia</taxon>
        <taxon>Cytophagales</taxon>
        <taxon>Hymenobacteraceae</taxon>
        <taxon>Rufibacter</taxon>
    </lineage>
</organism>
<dbReference type="PANTHER" id="PTHR46361:SF3">
    <property type="entry name" value="ELECTRON CARRIER_ PROTEIN DISULFIDE OXIDOREDUCTASE"/>
    <property type="match status" value="1"/>
</dbReference>
<dbReference type="RefSeq" id="WP_149098192.1">
    <property type="nucleotide sequence ID" value="NZ_BMMG01000003.1"/>
</dbReference>
<evidence type="ECO:0000313" key="2">
    <source>
        <dbReference type="EMBL" id="KAA6434248.1"/>
    </source>
</evidence>
<dbReference type="Proteomes" id="UP001570846">
    <property type="component" value="Unassembled WGS sequence"/>
</dbReference>